<evidence type="ECO:0000313" key="2">
    <source>
        <dbReference type="Proteomes" id="UP000323632"/>
    </source>
</evidence>
<evidence type="ECO:0000313" key="1">
    <source>
        <dbReference type="EMBL" id="KAA5536248.1"/>
    </source>
</evidence>
<dbReference type="Gene3D" id="3.40.50.2000">
    <property type="entry name" value="Glycogen Phosphorylase B"/>
    <property type="match status" value="2"/>
</dbReference>
<proteinExistence type="predicted"/>
<dbReference type="PANTHER" id="PTHR12526">
    <property type="entry name" value="GLYCOSYLTRANSFERASE"/>
    <property type="match status" value="1"/>
</dbReference>
<keyword evidence="2" id="KW-1185">Reference proteome</keyword>
<gene>
    <name evidence="1" type="ORF">F0919_00860</name>
</gene>
<dbReference type="GO" id="GO:0016740">
    <property type="term" value="F:transferase activity"/>
    <property type="evidence" value="ECO:0007669"/>
    <property type="project" value="UniProtKB-KW"/>
</dbReference>
<dbReference type="AlphaFoldDB" id="A0A5M6CM01"/>
<dbReference type="Pfam" id="PF13692">
    <property type="entry name" value="Glyco_trans_1_4"/>
    <property type="match status" value="1"/>
</dbReference>
<dbReference type="SUPFAM" id="SSF53756">
    <property type="entry name" value="UDP-Glycosyltransferase/glycogen phosphorylase"/>
    <property type="match status" value="1"/>
</dbReference>
<reference evidence="1 2" key="1">
    <citation type="submission" date="2019-09" db="EMBL/GenBank/DDBJ databases">
        <title>Genome sequence and assembly of Taibaiella sp.</title>
        <authorList>
            <person name="Chhetri G."/>
        </authorList>
    </citation>
    <scope>NUCLEOTIDE SEQUENCE [LARGE SCALE GENOMIC DNA]</scope>
    <source>
        <strain evidence="1 2">KVB11</strain>
    </source>
</reference>
<accession>A0A5M6CM01</accession>
<dbReference type="EMBL" id="VWSH01000001">
    <property type="protein sequence ID" value="KAA5536248.1"/>
    <property type="molecule type" value="Genomic_DNA"/>
</dbReference>
<dbReference type="Proteomes" id="UP000323632">
    <property type="component" value="Unassembled WGS sequence"/>
</dbReference>
<name>A0A5M6CM01_9BACT</name>
<dbReference type="PANTHER" id="PTHR12526:SF630">
    <property type="entry name" value="GLYCOSYLTRANSFERASE"/>
    <property type="match status" value="1"/>
</dbReference>
<organism evidence="1 2">
    <name type="scientific">Taibaiella lutea</name>
    <dbReference type="NCBI Taxonomy" id="2608001"/>
    <lineage>
        <taxon>Bacteria</taxon>
        <taxon>Pseudomonadati</taxon>
        <taxon>Bacteroidota</taxon>
        <taxon>Chitinophagia</taxon>
        <taxon>Chitinophagales</taxon>
        <taxon>Chitinophagaceae</taxon>
        <taxon>Taibaiella</taxon>
    </lineage>
</organism>
<comment type="caution">
    <text evidence="1">The sequence shown here is derived from an EMBL/GenBank/DDBJ whole genome shotgun (WGS) entry which is preliminary data.</text>
</comment>
<dbReference type="RefSeq" id="WP_150030821.1">
    <property type="nucleotide sequence ID" value="NZ_VWSH01000001.1"/>
</dbReference>
<sequence length="380" mass="43267">MTVKGENILLFQRIIPEYRKAIFRYLHNSLGIIVCYSDYTKDMKSVSLDFPSENISKIYYGKSQTAILQNPLPKIFKYKPKIIISEGSTSYGTVWLLVLFRLFFRYKLIIWSHGVKSHQSNAPFQGFSGKLRLFLFNTADAILLYSKTPLKVLSGIVNNPTKIFVAENSIDTDAMNRLYQKLNDKGKYAVKSELGWKHTYNLIFVGRLLKSKGLQQIVEIFELLPVDFDTALHIIGDGPEMSFIKEKAIHNSKIFCYGACFNDEQIGKYFYAADLLLMPKAVGLTIVHAFSFGCPIVSCENVPGDSLSRHGPEFEYLINNVNGIIVENDSILIASQIVELLKDTERYDFFSEQALNIEKKVSMEKMSEGFKNAINYLSNK</sequence>
<protein>
    <submittedName>
        <fullName evidence="1">Glycosyltransferase family 4 protein</fullName>
    </submittedName>
</protein>
<keyword evidence="1" id="KW-0808">Transferase</keyword>